<dbReference type="RefSeq" id="WP_120752066.1">
    <property type="nucleotide sequence ID" value="NZ_RBAH01000058.1"/>
</dbReference>
<dbReference type="InterPro" id="IPR000182">
    <property type="entry name" value="GNAT_dom"/>
</dbReference>
<dbReference type="PROSITE" id="PS51186">
    <property type="entry name" value="GNAT"/>
    <property type="match status" value="1"/>
</dbReference>
<keyword evidence="2" id="KW-0808">Transferase</keyword>
<proteinExistence type="predicted"/>
<organism evidence="2 3">
    <name type="scientific">Paenibacillus ginsengarvi</name>
    <dbReference type="NCBI Taxonomy" id="400777"/>
    <lineage>
        <taxon>Bacteria</taxon>
        <taxon>Bacillati</taxon>
        <taxon>Bacillota</taxon>
        <taxon>Bacilli</taxon>
        <taxon>Bacillales</taxon>
        <taxon>Paenibacillaceae</taxon>
        <taxon>Paenibacillus</taxon>
    </lineage>
</organism>
<protein>
    <submittedName>
        <fullName evidence="2">GNAT family N-acetyltransferase</fullName>
    </submittedName>
</protein>
<dbReference type="Pfam" id="PF00583">
    <property type="entry name" value="Acetyltransf_1"/>
    <property type="match status" value="1"/>
</dbReference>
<reference evidence="2 3" key="1">
    <citation type="journal article" date="2007" name="Int. J. Syst. Evol. Microbiol.">
        <title>Paenibacillus ginsengarvi sp. nov., isolated from soil from ginseng cultivation.</title>
        <authorList>
            <person name="Yoon M.H."/>
            <person name="Ten L.N."/>
            <person name="Im W.T."/>
        </authorList>
    </citation>
    <scope>NUCLEOTIDE SEQUENCE [LARGE SCALE GENOMIC DNA]</scope>
    <source>
        <strain evidence="2 3">KCTC 13059</strain>
    </source>
</reference>
<keyword evidence="3" id="KW-1185">Reference proteome</keyword>
<dbReference type="EMBL" id="RBAH01000058">
    <property type="protein sequence ID" value="RKN60381.1"/>
    <property type="molecule type" value="Genomic_DNA"/>
</dbReference>
<dbReference type="AlphaFoldDB" id="A0A3B0AJ73"/>
<dbReference type="Proteomes" id="UP000282311">
    <property type="component" value="Unassembled WGS sequence"/>
</dbReference>
<dbReference type="Gene3D" id="3.40.630.30">
    <property type="match status" value="1"/>
</dbReference>
<dbReference type="SUPFAM" id="SSF55729">
    <property type="entry name" value="Acyl-CoA N-acyltransferases (Nat)"/>
    <property type="match status" value="1"/>
</dbReference>
<name>A0A3B0AJ73_9BACL</name>
<sequence>MFRLATFFAFCWRDPYIAKYGDRYIGYSYFKKLNNEELQQGNTAVLKEYWNTGVATALKVRILQFGKDHGYRTIESGHRNNNIPMRIVNEQKLGFIPISSEIRLELATFGH</sequence>
<comment type="caution">
    <text evidence="2">The sequence shown here is derived from an EMBL/GenBank/DDBJ whole genome shotgun (WGS) entry which is preliminary data.</text>
</comment>
<gene>
    <name evidence="2" type="ORF">D7M11_35865</name>
</gene>
<dbReference type="GO" id="GO:0016747">
    <property type="term" value="F:acyltransferase activity, transferring groups other than amino-acyl groups"/>
    <property type="evidence" value="ECO:0007669"/>
    <property type="project" value="InterPro"/>
</dbReference>
<evidence type="ECO:0000313" key="3">
    <source>
        <dbReference type="Proteomes" id="UP000282311"/>
    </source>
</evidence>
<dbReference type="CDD" id="cd04301">
    <property type="entry name" value="NAT_SF"/>
    <property type="match status" value="1"/>
</dbReference>
<accession>A0A3B0AJ73</accession>
<dbReference type="InterPro" id="IPR016181">
    <property type="entry name" value="Acyl_CoA_acyltransferase"/>
</dbReference>
<evidence type="ECO:0000259" key="1">
    <source>
        <dbReference type="PROSITE" id="PS51186"/>
    </source>
</evidence>
<dbReference type="OrthoDB" id="948250at2"/>
<evidence type="ECO:0000313" key="2">
    <source>
        <dbReference type="EMBL" id="RKN60381.1"/>
    </source>
</evidence>
<feature type="domain" description="N-acetyltransferase" evidence="1">
    <location>
        <begin position="1"/>
        <end position="111"/>
    </location>
</feature>